<comment type="catalytic activity">
    <reaction evidence="20">
        <text>7,8-dihydropteroate + L-glutamate + ATP = 7,8-dihydrofolate + ADP + phosphate + H(+)</text>
        <dbReference type="Rhea" id="RHEA:23584"/>
        <dbReference type="ChEBI" id="CHEBI:15378"/>
        <dbReference type="ChEBI" id="CHEBI:17839"/>
        <dbReference type="ChEBI" id="CHEBI:29985"/>
        <dbReference type="ChEBI" id="CHEBI:30616"/>
        <dbReference type="ChEBI" id="CHEBI:43474"/>
        <dbReference type="ChEBI" id="CHEBI:57451"/>
        <dbReference type="ChEBI" id="CHEBI:456216"/>
        <dbReference type="EC" id="6.3.2.12"/>
    </reaction>
</comment>
<dbReference type="SUPFAM" id="SSF53244">
    <property type="entry name" value="MurD-like peptide ligases, peptide-binding domain"/>
    <property type="match status" value="1"/>
</dbReference>
<evidence type="ECO:0000256" key="20">
    <source>
        <dbReference type="ARBA" id="ARBA00049161"/>
    </source>
</evidence>
<feature type="domain" description="Mur ligase C-terminal" evidence="22">
    <location>
        <begin position="285"/>
        <end position="408"/>
    </location>
</feature>
<comment type="catalytic activity">
    <reaction evidence="18">
        <text>10-formyltetrahydrofolyl-(gamma-L-Glu)(n) + L-glutamate + ATP = 10-formyltetrahydrofolyl-(gamma-L-Glu)(n+1) + ADP + phosphate + H(+)</text>
        <dbReference type="Rhea" id="RHEA:51904"/>
        <dbReference type="Rhea" id="RHEA-COMP:13088"/>
        <dbReference type="Rhea" id="RHEA-COMP:14300"/>
        <dbReference type="ChEBI" id="CHEBI:15378"/>
        <dbReference type="ChEBI" id="CHEBI:29985"/>
        <dbReference type="ChEBI" id="CHEBI:30616"/>
        <dbReference type="ChEBI" id="CHEBI:43474"/>
        <dbReference type="ChEBI" id="CHEBI:134413"/>
        <dbReference type="ChEBI" id="CHEBI:456216"/>
        <dbReference type="EC" id="6.3.2.17"/>
    </reaction>
</comment>
<evidence type="ECO:0000256" key="1">
    <source>
        <dbReference type="ARBA" id="ARBA00002714"/>
    </source>
</evidence>
<evidence type="ECO:0000256" key="6">
    <source>
        <dbReference type="ARBA" id="ARBA00013025"/>
    </source>
</evidence>
<comment type="catalytic activity">
    <reaction evidence="19">
        <text>(6R)-5,10-methylenetetrahydrofolyl-(gamma-L-Glu)(n) + L-glutamate + ATP = (6R)-5,10-methylenetetrahydrofolyl-(gamma-L-Glu)(n+1) + ADP + phosphate + H(+)</text>
        <dbReference type="Rhea" id="RHEA:51912"/>
        <dbReference type="Rhea" id="RHEA-COMP:13257"/>
        <dbReference type="Rhea" id="RHEA-COMP:13258"/>
        <dbReference type="ChEBI" id="CHEBI:15378"/>
        <dbReference type="ChEBI" id="CHEBI:29985"/>
        <dbReference type="ChEBI" id="CHEBI:30616"/>
        <dbReference type="ChEBI" id="CHEBI:43474"/>
        <dbReference type="ChEBI" id="CHEBI:136572"/>
        <dbReference type="ChEBI" id="CHEBI:456216"/>
        <dbReference type="EC" id="6.3.2.17"/>
    </reaction>
</comment>
<evidence type="ECO:0000256" key="11">
    <source>
        <dbReference type="ARBA" id="ARBA00022840"/>
    </source>
</evidence>
<dbReference type="NCBIfam" id="NF008101">
    <property type="entry name" value="PRK10846.1"/>
    <property type="match status" value="1"/>
</dbReference>
<dbReference type="GO" id="GO:0046656">
    <property type="term" value="P:folic acid biosynthetic process"/>
    <property type="evidence" value="ECO:0007669"/>
    <property type="project" value="UniProtKB-KW"/>
</dbReference>
<dbReference type="GO" id="GO:0008841">
    <property type="term" value="F:dihydrofolate synthase activity"/>
    <property type="evidence" value="ECO:0007669"/>
    <property type="project" value="UniProtKB-EC"/>
</dbReference>
<evidence type="ECO:0000256" key="19">
    <source>
        <dbReference type="ARBA" id="ARBA00049035"/>
    </source>
</evidence>
<dbReference type="Pfam" id="PF08245">
    <property type="entry name" value="Mur_ligase_M"/>
    <property type="match status" value="1"/>
</dbReference>
<accession>A0A1H1PVH2</accession>
<gene>
    <name evidence="24" type="ORF">SAMN05216421_0990</name>
</gene>
<comment type="catalytic activity">
    <reaction evidence="17">
        <text>(6S)-5,6,7,8-tetrahydrofolyl-(gamma-L-Glu)(n) + L-glutamate + ATP = (6S)-5,6,7,8-tetrahydrofolyl-(gamma-L-Glu)(n+1) + ADP + phosphate + H(+)</text>
        <dbReference type="Rhea" id="RHEA:10580"/>
        <dbReference type="Rhea" id="RHEA-COMP:14738"/>
        <dbReference type="Rhea" id="RHEA-COMP:14740"/>
        <dbReference type="ChEBI" id="CHEBI:15378"/>
        <dbReference type="ChEBI" id="CHEBI:29985"/>
        <dbReference type="ChEBI" id="CHEBI:30616"/>
        <dbReference type="ChEBI" id="CHEBI:43474"/>
        <dbReference type="ChEBI" id="CHEBI:141005"/>
        <dbReference type="ChEBI" id="CHEBI:456216"/>
        <dbReference type="EC" id="6.3.2.17"/>
    </reaction>
</comment>
<dbReference type="NCBIfam" id="TIGR01499">
    <property type="entry name" value="folC"/>
    <property type="match status" value="1"/>
</dbReference>
<keyword evidence="25" id="KW-1185">Reference proteome</keyword>
<dbReference type="Gene3D" id="3.90.190.20">
    <property type="entry name" value="Mur ligase, C-terminal domain"/>
    <property type="match status" value="1"/>
</dbReference>
<reference evidence="25" key="1">
    <citation type="submission" date="2016-10" db="EMBL/GenBank/DDBJ databases">
        <authorList>
            <person name="Varghese N."/>
            <person name="Submissions S."/>
        </authorList>
    </citation>
    <scope>NUCLEOTIDE SEQUENCE [LARGE SCALE GENOMIC DNA]</scope>
    <source>
        <strain evidence="25">NRRL B-51270</strain>
    </source>
</reference>
<evidence type="ECO:0000256" key="8">
    <source>
        <dbReference type="ARBA" id="ARBA00022598"/>
    </source>
</evidence>
<dbReference type="EMBL" id="LT629736">
    <property type="protein sequence ID" value="SDS14709.1"/>
    <property type="molecule type" value="Genomic_DNA"/>
</dbReference>
<dbReference type="GO" id="GO:0004326">
    <property type="term" value="F:tetrahydrofolylpolyglutamate synthase activity"/>
    <property type="evidence" value="ECO:0007669"/>
    <property type="project" value="UniProtKB-EC"/>
</dbReference>
<dbReference type="GO" id="GO:0046872">
    <property type="term" value="F:metal ion binding"/>
    <property type="evidence" value="ECO:0007669"/>
    <property type="project" value="UniProtKB-KW"/>
</dbReference>
<evidence type="ECO:0000259" key="23">
    <source>
        <dbReference type="Pfam" id="PF08245"/>
    </source>
</evidence>
<dbReference type="PIRSF" id="PIRSF001563">
    <property type="entry name" value="Folylpolyglu_synth"/>
    <property type="match status" value="1"/>
</dbReference>
<keyword evidence="11 21" id="KW-0067">ATP-binding</keyword>
<evidence type="ECO:0000256" key="10">
    <source>
        <dbReference type="ARBA" id="ARBA00022741"/>
    </source>
</evidence>
<dbReference type="InterPro" id="IPR036615">
    <property type="entry name" value="Mur_ligase_C_dom_sf"/>
</dbReference>
<sequence length="428" mass="45926">MLPRSLPEWLAHLEGLHPREIDMGLARVAEVADRLGVLKPADLVFTVTGTNGKGSACAGLDSLLRAGGLRTGLYTSPHLLNYNERVAIGGAPVSDADLCLAFEAIEAAREHVSLTYFEFGTLAALWLFRRAEVAAVVLEVGLGGRLDAVNLVDADVAIVTSIGLDHAEYLGDTRDSVGYEKAGIARAARPLVCGERDLPSSFTDEIERRQARLVLRDSDFSVRQSEPGPILVGLSASGQPKQLALPEVQLPIDNLVLAVQAFWLAGLDLPVAVAEQALRDAFVAGRLERRTISWHGQPRKLLLDVGHNPHAAAFLAHTLRTDPVPRHAVFGLLADKDLSGIVAELHGVFESWSVAPLPSPRSRPARDLVTHLIATGERAEACDSVAEALQLSLDETPAGTEIVVFGSFFCVAEAILWLSNQVQELTNG</sequence>
<keyword evidence="12" id="KW-0460">Magnesium</keyword>
<evidence type="ECO:0000256" key="5">
    <source>
        <dbReference type="ARBA" id="ARBA00013023"/>
    </source>
</evidence>
<keyword evidence="10 21" id="KW-0547">Nucleotide-binding</keyword>
<comment type="similarity">
    <text evidence="4 21">Belongs to the folylpolyglutamate synthase family.</text>
</comment>
<dbReference type="GO" id="GO:0005737">
    <property type="term" value="C:cytoplasm"/>
    <property type="evidence" value="ECO:0007669"/>
    <property type="project" value="TreeGrafter"/>
</dbReference>
<organism evidence="24 25">
    <name type="scientific">Halopseudomonas xinjiangensis</name>
    <dbReference type="NCBI Taxonomy" id="487184"/>
    <lineage>
        <taxon>Bacteria</taxon>
        <taxon>Pseudomonadati</taxon>
        <taxon>Pseudomonadota</taxon>
        <taxon>Gammaproteobacteria</taxon>
        <taxon>Pseudomonadales</taxon>
        <taxon>Pseudomonadaceae</taxon>
        <taxon>Halopseudomonas</taxon>
    </lineage>
</organism>
<evidence type="ECO:0000259" key="22">
    <source>
        <dbReference type="Pfam" id="PF02875"/>
    </source>
</evidence>
<evidence type="ECO:0000256" key="3">
    <source>
        <dbReference type="ARBA" id="ARBA00005150"/>
    </source>
</evidence>
<dbReference type="PANTHER" id="PTHR11136">
    <property type="entry name" value="FOLYLPOLYGLUTAMATE SYNTHASE-RELATED"/>
    <property type="match status" value="1"/>
</dbReference>
<comment type="pathway">
    <text evidence="2">Cofactor biosynthesis; tetrahydrofolate biosynthesis; 7,8-dihydrofolate from 2-amino-4-hydroxy-6-hydroxymethyl-7,8-dihydropteridine diphosphate and 4-aminobenzoate: step 2/2.</text>
</comment>
<evidence type="ECO:0000256" key="2">
    <source>
        <dbReference type="ARBA" id="ARBA00004799"/>
    </source>
</evidence>
<comment type="function">
    <text evidence="1">Functions in two distinct reactions of the de novo folate biosynthetic pathway. Catalyzes the addition of a glutamate residue to dihydropteroate (7,8-dihydropteroate or H2Pte) to form dihydrofolate (7,8-dihydrofolate monoglutamate or H2Pte-Glu). Also catalyzes successive additions of L-glutamate to tetrahydrofolate or 10-formyltetrahydrofolate or 5,10-methylenetetrahydrofolate, leading to folylpolyglutamate derivatives.</text>
</comment>
<dbReference type="UniPathway" id="UPA00077">
    <property type="reaction ID" value="UER00157"/>
</dbReference>
<evidence type="ECO:0000256" key="12">
    <source>
        <dbReference type="ARBA" id="ARBA00022842"/>
    </source>
</evidence>
<keyword evidence="8 21" id="KW-0436">Ligase</keyword>
<dbReference type="EC" id="6.3.2.12" evidence="5"/>
<dbReference type="STRING" id="487184.SAMN05216421_0990"/>
<proteinExistence type="inferred from homology"/>
<evidence type="ECO:0000256" key="9">
    <source>
        <dbReference type="ARBA" id="ARBA00022723"/>
    </source>
</evidence>
<dbReference type="GO" id="GO:0005524">
    <property type="term" value="F:ATP binding"/>
    <property type="evidence" value="ECO:0007669"/>
    <property type="project" value="UniProtKB-KW"/>
</dbReference>
<dbReference type="RefSeq" id="WP_093392110.1">
    <property type="nucleotide sequence ID" value="NZ_LT629736.1"/>
</dbReference>
<feature type="domain" description="Mur ligase central" evidence="23">
    <location>
        <begin position="47"/>
        <end position="187"/>
    </location>
</feature>
<keyword evidence="9" id="KW-0479">Metal-binding</keyword>
<evidence type="ECO:0000256" key="18">
    <source>
        <dbReference type="ARBA" id="ARBA00047808"/>
    </source>
</evidence>
<dbReference type="PROSITE" id="PS01011">
    <property type="entry name" value="FOLYLPOLYGLU_SYNT_1"/>
    <property type="match status" value="1"/>
</dbReference>
<dbReference type="InterPro" id="IPR036565">
    <property type="entry name" value="Mur-like_cat_sf"/>
</dbReference>
<dbReference type="PANTHER" id="PTHR11136:SF0">
    <property type="entry name" value="DIHYDROFOLATE SYNTHETASE-RELATED"/>
    <property type="match status" value="1"/>
</dbReference>
<dbReference type="AlphaFoldDB" id="A0A1H1PVH2"/>
<evidence type="ECO:0000313" key="24">
    <source>
        <dbReference type="EMBL" id="SDS14709.1"/>
    </source>
</evidence>
<name>A0A1H1PVH2_9GAMM</name>
<evidence type="ECO:0000256" key="21">
    <source>
        <dbReference type="PIRNR" id="PIRNR001563"/>
    </source>
</evidence>
<dbReference type="SUPFAM" id="SSF53623">
    <property type="entry name" value="MurD-like peptide ligases, catalytic domain"/>
    <property type="match status" value="1"/>
</dbReference>
<dbReference type="InterPro" id="IPR001645">
    <property type="entry name" value="Folylpolyglutamate_synth"/>
</dbReference>
<evidence type="ECO:0000256" key="14">
    <source>
        <dbReference type="ARBA" id="ARBA00030048"/>
    </source>
</evidence>
<protein>
    <recommendedName>
        <fullName evidence="7">Dihydrofolate synthase/folylpolyglutamate synthase</fullName>
        <ecNumber evidence="5">6.3.2.12</ecNumber>
        <ecNumber evidence="6">6.3.2.17</ecNumber>
    </recommendedName>
    <alternativeName>
        <fullName evidence="16">Folylpoly-gamma-glutamate synthetase-dihydrofolate synthetase</fullName>
    </alternativeName>
    <alternativeName>
        <fullName evidence="14">Folylpolyglutamate synthetase</fullName>
    </alternativeName>
    <alternativeName>
        <fullName evidence="15">Tetrahydrofolylpolyglutamate synthase</fullName>
    </alternativeName>
</protein>
<dbReference type="Gene3D" id="3.40.1190.10">
    <property type="entry name" value="Mur-like, catalytic domain"/>
    <property type="match status" value="1"/>
</dbReference>
<comment type="pathway">
    <text evidence="3">Cofactor biosynthesis; tetrahydrofolylpolyglutamate biosynthesis.</text>
</comment>
<dbReference type="InterPro" id="IPR004101">
    <property type="entry name" value="Mur_ligase_C"/>
</dbReference>
<evidence type="ECO:0000256" key="15">
    <source>
        <dbReference type="ARBA" id="ARBA00030592"/>
    </source>
</evidence>
<dbReference type="EC" id="6.3.2.17" evidence="6"/>
<dbReference type="OrthoDB" id="9809356at2"/>
<dbReference type="Proteomes" id="UP000243207">
    <property type="component" value="Chromosome I"/>
</dbReference>
<evidence type="ECO:0000256" key="4">
    <source>
        <dbReference type="ARBA" id="ARBA00008276"/>
    </source>
</evidence>
<keyword evidence="13" id="KW-0289">Folate biosynthesis</keyword>
<evidence type="ECO:0000256" key="13">
    <source>
        <dbReference type="ARBA" id="ARBA00022909"/>
    </source>
</evidence>
<dbReference type="GO" id="GO:0046654">
    <property type="term" value="P:tetrahydrofolate biosynthetic process"/>
    <property type="evidence" value="ECO:0007669"/>
    <property type="project" value="UniProtKB-UniPathway"/>
</dbReference>
<dbReference type="InterPro" id="IPR018109">
    <property type="entry name" value="Folylpolyglutamate_synth_CS"/>
</dbReference>
<evidence type="ECO:0000256" key="16">
    <source>
        <dbReference type="ARBA" id="ARBA00032510"/>
    </source>
</evidence>
<evidence type="ECO:0000313" key="25">
    <source>
        <dbReference type="Proteomes" id="UP000243207"/>
    </source>
</evidence>
<dbReference type="InterPro" id="IPR013221">
    <property type="entry name" value="Mur_ligase_cen"/>
</dbReference>
<evidence type="ECO:0000256" key="7">
    <source>
        <dbReference type="ARBA" id="ARBA00019357"/>
    </source>
</evidence>
<evidence type="ECO:0000256" key="17">
    <source>
        <dbReference type="ARBA" id="ARBA00047493"/>
    </source>
</evidence>
<dbReference type="Pfam" id="PF02875">
    <property type="entry name" value="Mur_ligase_C"/>
    <property type="match status" value="1"/>
</dbReference>